<sequence>MDELIVGTYEGFLLGYSIRTEDGVMKLKQTFATHSHTSSVRCISVAGKFLASGGTDDKVVVIDMKSRKEHTVLMNHDGTINAVVFTHNGTHLLTGSDDGSIIVTRTGNWQIEKIWKKAHGGQPVTAIAVHPSDKLALSIGGDKTLRTWNLVKGRPAFTINLASKGVSLPTEIKFSPDGDRFSLVSQHTVDVWTISKAGLEKRITCGSKPSSVQWLTNERLFVGLDNGNIISLTIIISDTQALTYPAHKHRVKALYYENEMLYSASSGGELKVWSVDDSKLGELCSCNAACRVTCVTLNRQSHLIKKEDHSDDELESKNKGDNEEENEDSDETEEVTSMPQKRKPGAFVTISYGDEAKDDNEEKPAENNLPPAKKFKKRKRNKKPKTQKPDN</sequence>
<evidence type="ECO:0000313" key="6">
    <source>
        <dbReference type="EMBL" id="CAD0200713.1"/>
    </source>
</evidence>
<feature type="region of interest" description="Disordered" evidence="5">
    <location>
        <begin position="306"/>
        <end position="391"/>
    </location>
</feature>
<comment type="function">
    <text evidence="3">Negatively regulates the PAK1 kinase. PAK1 is a member of the PAK kinase family, which has been shown to play a positive role in the regulation of signaling pathways involving MAPK8 and RELA. PAK1 exists as an inactive homodimer, which is activated by binding of small GTPases such as CDC42 to an N-terminal regulatory domain. PAK1IP1 also binds to the N-terminus of PAK1, and inhibits the specific activation of PAK1 by CDC42. May be involved in ribosomal large subunit assembly.</text>
</comment>
<keyword evidence="2" id="KW-0677">Repeat</keyword>
<dbReference type="PROSITE" id="PS00678">
    <property type="entry name" value="WD_REPEATS_1"/>
    <property type="match status" value="1"/>
</dbReference>
<dbReference type="Gene3D" id="2.130.10.10">
    <property type="entry name" value="YVTN repeat-like/Quinoprotein amine dehydrogenase"/>
    <property type="match status" value="2"/>
</dbReference>
<evidence type="ECO:0000313" key="7">
    <source>
        <dbReference type="Proteomes" id="UP001154114"/>
    </source>
</evidence>
<feature type="compositionally biased region" description="Basic and acidic residues" evidence="5">
    <location>
        <begin position="306"/>
        <end position="321"/>
    </location>
</feature>
<keyword evidence="7" id="KW-1185">Reference proteome</keyword>
<dbReference type="InterPro" id="IPR036322">
    <property type="entry name" value="WD40_repeat_dom_sf"/>
</dbReference>
<dbReference type="SUPFAM" id="SSF50978">
    <property type="entry name" value="WD40 repeat-like"/>
    <property type="match status" value="1"/>
</dbReference>
<feature type="compositionally biased region" description="Acidic residues" evidence="5">
    <location>
        <begin position="322"/>
        <end position="334"/>
    </location>
</feature>
<dbReference type="EMBL" id="LR824016">
    <property type="protein sequence ID" value="CAD0200713.1"/>
    <property type="molecule type" value="Genomic_DNA"/>
</dbReference>
<evidence type="ECO:0000256" key="3">
    <source>
        <dbReference type="ARBA" id="ARBA00045213"/>
    </source>
</evidence>
<evidence type="ECO:0000256" key="5">
    <source>
        <dbReference type="SAM" id="MobiDB-lite"/>
    </source>
</evidence>
<protein>
    <recommendedName>
        <fullName evidence="8">P21-activated protein kinase-interacting protein 1-like</fullName>
    </recommendedName>
</protein>
<feature type="repeat" description="WD" evidence="4">
    <location>
        <begin position="73"/>
        <end position="103"/>
    </location>
</feature>
<feature type="compositionally biased region" description="Basic residues" evidence="5">
    <location>
        <begin position="373"/>
        <end position="391"/>
    </location>
</feature>
<dbReference type="Pfam" id="PF00400">
    <property type="entry name" value="WD40"/>
    <property type="match status" value="3"/>
</dbReference>
<dbReference type="InterPro" id="IPR015943">
    <property type="entry name" value="WD40/YVTN_repeat-like_dom_sf"/>
</dbReference>
<dbReference type="InterPro" id="IPR019775">
    <property type="entry name" value="WD40_repeat_CS"/>
</dbReference>
<dbReference type="OrthoDB" id="308449at2759"/>
<dbReference type="PANTHER" id="PTHR44675">
    <property type="entry name" value="PAK1 INTERACTING PROTEIN 1"/>
    <property type="match status" value="1"/>
</dbReference>
<name>A0A9N8KX92_CHRIL</name>
<dbReference type="PANTHER" id="PTHR44675:SF1">
    <property type="entry name" value="P21-ACTIVATED PROTEIN KINASE-INTERACTING PROTEIN 1"/>
    <property type="match status" value="1"/>
</dbReference>
<gene>
    <name evidence="6" type="ORF">CINC_LOCUS2397</name>
</gene>
<dbReference type="PROSITE" id="PS50082">
    <property type="entry name" value="WD_REPEATS_2"/>
    <property type="match status" value="2"/>
</dbReference>
<dbReference type="SMART" id="SM00320">
    <property type="entry name" value="WD40"/>
    <property type="match status" value="4"/>
</dbReference>
<reference evidence="6" key="1">
    <citation type="submission" date="2021-12" db="EMBL/GenBank/DDBJ databases">
        <authorList>
            <person name="King R."/>
        </authorList>
    </citation>
    <scope>NUCLEOTIDE SEQUENCE</scope>
</reference>
<proteinExistence type="predicted"/>
<evidence type="ECO:0008006" key="8">
    <source>
        <dbReference type="Google" id="ProtNLM"/>
    </source>
</evidence>
<dbReference type="AlphaFoldDB" id="A0A9N8KX92"/>
<organism evidence="6 7">
    <name type="scientific">Chrysodeixis includens</name>
    <name type="common">Soybean looper</name>
    <name type="synonym">Pseudoplusia includens</name>
    <dbReference type="NCBI Taxonomy" id="689277"/>
    <lineage>
        <taxon>Eukaryota</taxon>
        <taxon>Metazoa</taxon>
        <taxon>Ecdysozoa</taxon>
        <taxon>Arthropoda</taxon>
        <taxon>Hexapoda</taxon>
        <taxon>Insecta</taxon>
        <taxon>Pterygota</taxon>
        <taxon>Neoptera</taxon>
        <taxon>Endopterygota</taxon>
        <taxon>Lepidoptera</taxon>
        <taxon>Glossata</taxon>
        <taxon>Ditrysia</taxon>
        <taxon>Noctuoidea</taxon>
        <taxon>Noctuidae</taxon>
        <taxon>Plusiinae</taxon>
        <taxon>Chrysodeixis</taxon>
    </lineage>
</organism>
<evidence type="ECO:0000256" key="4">
    <source>
        <dbReference type="PROSITE-ProRule" id="PRU00221"/>
    </source>
</evidence>
<evidence type="ECO:0000256" key="2">
    <source>
        <dbReference type="ARBA" id="ARBA00022737"/>
    </source>
</evidence>
<feature type="repeat" description="WD" evidence="4">
    <location>
        <begin position="124"/>
        <end position="158"/>
    </location>
</feature>
<dbReference type="InterPro" id="IPR001680">
    <property type="entry name" value="WD40_rpt"/>
</dbReference>
<dbReference type="InterPro" id="IPR051959">
    <property type="entry name" value="PAK1-Kinase_Regulator"/>
</dbReference>
<accession>A0A9N8KX92</accession>
<evidence type="ECO:0000256" key="1">
    <source>
        <dbReference type="ARBA" id="ARBA00022574"/>
    </source>
</evidence>
<keyword evidence="1 4" id="KW-0853">WD repeat</keyword>
<dbReference type="Proteomes" id="UP001154114">
    <property type="component" value="Chromosome 13"/>
</dbReference>